<dbReference type="SUPFAM" id="SSF52540">
    <property type="entry name" value="P-loop containing nucleoside triphosphate hydrolases"/>
    <property type="match status" value="1"/>
</dbReference>
<dbReference type="PANTHER" id="PTHR42711:SF5">
    <property type="entry name" value="ABC TRANSPORTER ATP-BINDING PROTEIN NATA"/>
    <property type="match status" value="1"/>
</dbReference>
<dbReference type="InterPro" id="IPR003593">
    <property type="entry name" value="AAA+_ATPase"/>
</dbReference>
<dbReference type="InterPro" id="IPR050763">
    <property type="entry name" value="ABC_transporter_ATP-binding"/>
</dbReference>
<keyword evidence="3" id="KW-0547">Nucleotide-binding</keyword>
<dbReference type="SMART" id="SM00382">
    <property type="entry name" value="AAA"/>
    <property type="match status" value="1"/>
</dbReference>
<sequence length="317" mass="35858">MITYVYELDHVNKEYKKGKVQANKDISFYVQRGEILGLLGPNGAGKSTLIKQMVGHIVPTSGKVFYQGVEVLQQTKKVAQEVAYYSQEPHALTSLKVWEALYFTGRLRGLPKDVALKQSEELLQRFELESLRNKLLKNISGGQKRLIGIGTCLIGYSPVMILDEPTNELDPKKRRLVWDLIKERNQQGATIILVTHNVLEAEQVVDRVAVVNHGQLLAIDHISHLKQRVDQRMRLEVTATSGKSDLLSKELSELGEWTKVGENRIRTLLEKQDASQAIERLGDPALPLEEYSLVPPNLEDVYFHIDDDRIQENAEAV</sequence>
<dbReference type="PROSITE" id="PS00211">
    <property type="entry name" value="ABC_TRANSPORTER_1"/>
    <property type="match status" value="1"/>
</dbReference>
<keyword evidence="4 6" id="KW-0067">ATP-binding</keyword>
<dbReference type="PROSITE" id="PS50893">
    <property type="entry name" value="ABC_TRANSPORTER_2"/>
    <property type="match status" value="1"/>
</dbReference>
<evidence type="ECO:0000256" key="1">
    <source>
        <dbReference type="ARBA" id="ARBA00005417"/>
    </source>
</evidence>
<dbReference type="EMBL" id="JAUSTY010000003">
    <property type="protein sequence ID" value="MDQ0165083.1"/>
    <property type="molecule type" value="Genomic_DNA"/>
</dbReference>
<dbReference type="InterPro" id="IPR017871">
    <property type="entry name" value="ABC_transporter-like_CS"/>
</dbReference>
<keyword evidence="2" id="KW-0813">Transport</keyword>
<proteinExistence type="inferred from homology"/>
<dbReference type="GO" id="GO:0005524">
    <property type="term" value="F:ATP binding"/>
    <property type="evidence" value="ECO:0007669"/>
    <property type="project" value="UniProtKB-KW"/>
</dbReference>
<comment type="similarity">
    <text evidence="1">Belongs to the ABC transporter superfamily.</text>
</comment>
<dbReference type="InterPro" id="IPR003439">
    <property type="entry name" value="ABC_transporter-like_ATP-bd"/>
</dbReference>
<dbReference type="RefSeq" id="WP_307391661.1">
    <property type="nucleotide sequence ID" value="NZ_BAAADK010000010.1"/>
</dbReference>
<protein>
    <submittedName>
        <fullName evidence="6">ABC-2 type transport system ATP-binding protein</fullName>
    </submittedName>
</protein>
<accession>A0ABT9VVR5</accession>
<dbReference type="Pfam" id="PF00005">
    <property type="entry name" value="ABC_tran"/>
    <property type="match status" value="1"/>
</dbReference>
<evidence type="ECO:0000256" key="4">
    <source>
        <dbReference type="ARBA" id="ARBA00022840"/>
    </source>
</evidence>
<evidence type="ECO:0000256" key="2">
    <source>
        <dbReference type="ARBA" id="ARBA00022448"/>
    </source>
</evidence>
<name>A0ABT9VVR5_9BACI</name>
<feature type="domain" description="ABC transporter" evidence="5">
    <location>
        <begin position="6"/>
        <end position="238"/>
    </location>
</feature>
<comment type="caution">
    <text evidence="6">The sequence shown here is derived from an EMBL/GenBank/DDBJ whole genome shotgun (WGS) entry which is preliminary data.</text>
</comment>
<evidence type="ECO:0000256" key="3">
    <source>
        <dbReference type="ARBA" id="ARBA00022741"/>
    </source>
</evidence>
<evidence type="ECO:0000313" key="7">
    <source>
        <dbReference type="Proteomes" id="UP001235840"/>
    </source>
</evidence>
<evidence type="ECO:0000313" key="6">
    <source>
        <dbReference type="EMBL" id="MDQ0165083.1"/>
    </source>
</evidence>
<gene>
    <name evidence="6" type="ORF">J2S11_000983</name>
</gene>
<organism evidence="6 7">
    <name type="scientific">Caldalkalibacillus horti</name>
    <dbReference type="NCBI Taxonomy" id="77523"/>
    <lineage>
        <taxon>Bacteria</taxon>
        <taxon>Bacillati</taxon>
        <taxon>Bacillota</taxon>
        <taxon>Bacilli</taxon>
        <taxon>Bacillales</taxon>
        <taxon>Bacillaceae</taxon>
        <taxon>Caldalkalibacillus</taxon>
    </lineage>
</organism>
<dbReference type="PANTHER" id="PTHR42711">
    <property type="entry name" value="ABC TRANSPORTER ATP-BINDING PROTEIN"/>
    <property type="match status" value="1"/>
</dbReference>
<keyword evidence="7" id="KW-1185">Reference proteome</keyword>
<dbReference type="Proteomes" id="UP001235840">
    <property type="component" value="Unassembled WGS sequence"/>
</dbReference>
<dbReference type="InterPro" id="IPR027417">
    <property type="entry name" value="P-loop_NTPase"/>
</dbReference>
<evidence type="ECO:0000259" key="5">
    <source>
        <dbReference type="PROSITE" id="PS50893"/>
    </source>
</evidence>
<reference evidence="6 7" key="1">
    <citation type="submission" date="2023-07" db="EMBL/GenBank/DDBJ databases">
        <title>Genomic Encyclopedia of Type Strains, Phase IV (KMG-IV): sequencing the most valuable type-strain genomes for metagenomic binning, comparative biology and taxonomic classification.</title>
        <authorList>
            <person name="Goeker M."/>
        </authorList>
    </citation>
    <scope>NUCLEOTIDE SEQUENCE [LARGE SCALE GENOMIC DNA]</scope>
    <source>
        <strain evidence="6 7">DSM 12751</strain>
    </source>
</reference>
<dbReference type="Gene3D" id="3.40.50.300">
    <property type="entry name" value="P-loop containing nucleotide triphosphate hydrolases"/>
    <property type="match status" value="1"/>
</dbReference>